<keyword evidence="2" id="KW-1185">Reference proteome</keyword>
<reference evidence="1" key="1">
    <citation type="journal article" date="2023" name="Insect Mol. Biol.">
        <title>Genome sequencing provides insights into the evolution of gene families encoding plant cell wall-degrading enzymes in longhorned beetles.</title>
        <authorList>
            <person name="Shin N.R."/>
            <person name="Okamura Y."/>
            <person name="Kirsch R."/>
            <person name="Pauchet Y."/>
        </authorList>
    </citation>
    <scope>NUCLEOTIDE SEQUENCE</scope>
    <source>
        <strain evidence="1">RBIC_L_NR</strain>
    </source>
</reference>
<name>A0AAV8XYY2_9CUCU</name>
<gene>
    <name evidence="1" type="ORF">NQ314_009715</name>
</gene>
<dbReference type="PANTHER" id="PTHR34153">
    <property type="entry name" value="SI:CH211-262H13.3-RELATED-RELATED"/>
    <property type="match status" value="1"/>
</dbReference>
<protein>
    <recommendedName>
        <fullName evidence="3">DUF4806 domain-containing protein</fullName>
    </recommendedName>
</protein>
<dbReference type="AlphaFoldDB" id="A0AAV8XYY2"/>
<accession>A0AAV8XYY2</accession>
<dbReference type="Proteomes" id="UP001162156">
    <property type="component" value="Unassembled WGS sequence"/>
</dbReference>
<evidence type="ECO:0000313" key="2">
    <source>
        <dbReference type="Proteomes" id="UP001162156"/>
    </source>
</evidence>
<dbReference type="EMBL" id="JANEYF010002674">
    <property type="protein sequence ID" value="KAJ8943515.1"/>
    <property type="molecule type" value="Genomic_DNA"/>
</dbReference>
<evidence type="ECO:0008006" key="3">
    <source>
        <dbReference type="Google" id="ProtNLM"/>
    </source>
</evidence>
<sequence>MGFFKTFCKICCVNKTVYYYYFYIILQVRRLAALGGSGIEGVTRRIMKYLMANQLGIQFNWKGRYNKVEFENTTTMNIVLEAAKLNFPANEKNDMQIAWAIKEWLKHSAARINQANKNKYRFFSIF</sequence>
<evidence type="ECO:0000313" key="1">
    <source>
        <dbReference type="EMBL" id="KAJ8943515.1"/>
    </source>
</evidence>
<dbReference type="PANTHER" id="PTHR34153:SF2">
    <property type="entry name" value="SI:CH211-262H13.3-RELATED"/>
    <property type="match status" value="1"/>
</dbReference>
<comment type="caution">
    <text evidence="1">The sequence shown here is derived from an EMBL/GenBank/DDBJ whole genome shotgun (WGS) entry which is preliminary data.</text>
</comment>
<organism evidence="1 2">
    <name type="scientific">Rhamnusium bicolor</name>
    <dbReference type="NCBI Taxonomy" id="1586634"/>
    <lineage>
        <taxon>Eukaryota</taxon>
        <taxon>Metazoa</taxon>
        <taxon>Ecdysozoa</taxon>
        <taxon>Arthropoda</taxon>
        <taxon>Hexapoda</taxon>
        <taxon>Insecta</taxon>
        <taxon>Pterygota</taxon>
        <taxon>Neoptera</taxon>
        <taxon>Endopterygota</taxon>
        <taxon>Coleoptera</taxon>
        <taxon>Polyphaga</taxon>
        <taxon>Cucujiformia</taxon>
        <taxon>Chrysomeloidea</taxon>
        <taxon>Cerambycidae</taxon>
        <taxon>Lepturinae</taxon>
        <taxon>Rhagiini</taxon>
        <taxon>Rhamnusium</taxon>
    </lineage>
</organism>
<proteinExistence type="predicted"/>